<organism evidence="1 2">
    <name type="scientific">Caballeronia novacaledonica</name>
    <dbReference type="NCBI Taxonomy" id="1544861"/>
    <lineage>
        <taxon>Bacteria</taxon>
        <taxon>Pseudomonadati</taxon>
        <taxon>Pseudomonadota</taxon>
        <taxon>Betaproteobacteria</taxon>
        <taxon>Burkholderiales</taxon>
        <taxon>Burkholderiaceae</taxon>
        <taxon>Caballeronia</taxon>
    </lineage>
</organism>
<name>A0ACB5R624_9BURK</name>
<proteinExistence type="predicted"/>
<sequence length="31" mass="3799">MNDDDREAQQYLEEQEQQYLETHGENENENV</sequence>
<gene>
    <name evidence="1" type="ORF">CBA19CS22_37965</name>
</gene>
<evidence type="ECO:0000313" key="1">
    <source>
        <dbReference type="EMBL" id="GJH22457.1"/>
    </source>
</evidence>
<reference evidence="1" key="1">
    <citation type="submission" date="2021-09" db="EMBL/GenBank/DDBJ databases">
        <title>Isolation and characterization of 3-chlorobenzoate degrading bacteria from soils in Shizuoka.</title>
        <authorList>
            <person name="Ifat A."/>
            <person name="Ogawa N."/>
            <person name="Kimbara K."/>
            <person name="Moriuchi R."/>
            <person name="Dohra H."/>
            <person name="Shintani M."/>
        </authorList>
    </citation>
    <scope>NUCLEOTIDE SEQUENCE</scope>
    <source>
        <strain evidence="1">19CS2-2</strain>
    </source>
</reference>
<comment type="caution">
    <text evidence="1">The sequence shown here is derived from an EMBL/GenBank/DDBJ whole genome shotgun (WGS) entry which is preliminary data.</text>
</comment>
<accession>A0ACB5R624</accession>
<dbReference type="EMBL" id="BPUR01000041">
    <property type="protein sequence ID" value="GJH22457.1"/>
    <property type="molecule type" value="Genomic_DNA"/>
</dbReference>
<protein>
    <submittedName>
        <fullName evidence="1">Uncharacterized protein</fullName>
    </submittedName>
</protein>
<evidence type="ECO:0000313" key="2">
    <source>
        <dbReference type="Proteomes" id="UP001055013"/>
    </source>
</evidence>
<keyword evidence="2" id="KW-1185">Reference proteome</keyword>
<dbReference type="Proteomes" id="UP001055013">
    <property type="component" value="Unassembled WGS sequence"/>
</dbReference>